<dbReference type="Gene3D" id="1.10.10.60">
    <property type="entry name" value="Homeodomain-like"/>
    <property type="match status" value="2"/>
</dbReference>
<dbReference type="STRING" id="1642646.ING2E5A_2463"/>
<evidence type="ECO:0000256" key="2">
    <source>
        <dbReference type="ARBA" id="ARBA00023125"/>
    </source>
</evidence>
<dbReference type="RefSeq" id="WP_071137580.1">
    <property type="nucleotide sequence ID" value="NZ_JAQVII010000001.1"/>
</dbReference>
<keyword evidence="1" id="KW-0805">Transcription regulation</keyword>
<sequence length="151" mass="17520">MTDKYVFSDVSTCTFKFSDGKRAVVKSEPRKEIVLVKFIPHTSKKDSFQEAVIANYPDAKNVSELAKKCNYDCLKTFTRHFKKHFNQTPYQWMLDRKMEEVQHLVLESDLSISDIAKICGFNNLTHLVNAYSSKFGIPPFRNRMQENKSAI</sequence>
<dbReference type="SUPFAM" id="SSF46689">
    <property type="entry name" value="Homeodomain-like"/>
    <property type="match status" value="2"/>
</dbReference>
<dbReference type="GO" id="GO:0043565">
    <property type="term" value="F:sequence-specific DNA binding"/>
    <property type="evidence" value="ECO:0007669"/>
    <property type="project" value="InterPro"/>
</dbReference>
<dbReference type="EMBL" id="LT608328">
    <property type="protein sequence ID" value="SCM59260.1"/>
    <property type="molecule type" value="Genomic_DNA"/>
</dbReference>
<evidence type="ECO:0000313" key="5">
    <source>
        <dbReference type="EMBL" id="SCM59260.1"/>
    </source>
</evidence>
<evidence type="ECO:0000313" key="6">
    <source>
        <dbReference type="Proteomes" id="UP000178485"/>
    </source>
</evidence>
<dbReference type="Proteomes" id="UP000178485">
    <property type="component" value="Chromosome i"/>
</dbReference>
<accession>A0A1G4G9M7</accession>
<dbReference type="AlphaFoldDB" id="A0A1G4G9M7"/>
<dbReference type="InterPro" id="IPR018060">
    <property type="entry name" value="HTH_AraC"/>
</dbReference>
<dbReference type="InterPro" id="IPR050204">
    <property type="entry name" value="AraC_XylS_family_regulators"/>
</dbReference>
<keyword evidence="3" id="KW-0804">Transcription</keyword>
<evidence type="ECO:0000256" key="3">
    <source>
        <dbReference type="ARBA" id="ARBA00023163"/>
    </source>
</evidence>
<evidence type="ECO:0000259" key="4">
    <source>
        <dbReference type="PROSITE" id="PS01124"/>
    </source>
</evidence>
<feature type="domain" description="HTH araC/xylS-type" evidence="4">
    <location>
        <begin position="75"/>
        <end position="145"/>
    </location>
</feature>
<proteinExistence type="predicted"/>
<keyword evidence="2" id="KW-0238">DNA-binding</keyword>
<evidence type="ECO:0000256" key="1">
    <source>
        <dbReference type="ARBA" id="ARBA00023015"/>
    </source>
</evidence>
<dbReference type="GO" id="GO:0003700">
    <property type="term" value="F:DNA-binding transcription factor activity"/>
    <property type="evidence" value="ECO:0007669"/>
    <property type="project" value="InterPro"/>
</dbReference>
<dbReference type="InterPro" id="IPR009057">
    <property type="entry name" value="Homeodomain-like_sf"/>
</dbReference>
<dbReference type="SMART" id="SM00342">
    <property type="entry name" value="HTH_ARAC"/>
    <property type="match status" value="1"/>
</dbReference>
<reference evidence="5 6" key="1">
    <citation type="submission" date="2016-08" db="EMBL/GenBank/DDBJ databases">
        <authorList>
            <person name="Seilhamer J.J."/>
        </authorList>
    </citation>
    <scope>NUCLEOTIDE SEQUENCE [LARGE SCALE GENOMIC DNA]</scope>
    <source>
        <strain evidence="5">ING2-E5A</strain>
    </source>
</reference>
<dbReference type="PROSITE" id="PS01124">
    <property type="entry name" value="HTH_ARAC_FAMILY_2"/>
    <property type="match status" value="1"/>
</dbReference>
<dbReference type="Pfam" id="PF12833">
    <property type="entry name" value="HTH_18"/>
    <property type="match status" value="1"/>
</dbReference>
<dbReference type="PANTHER" id="PTHR46796:SF13">
    <property type="entry name" value="HTH-TYPE TRANSCRIPTIONAL ACTIVATOR RHAS"/>
    <property type="match status" value="1"/>
</dbReference>
<dbReference type="KEGG" id="pmuc:ING2E5A_2463"/>
<name>A0A1G4G9M7_9BACT</name>
<protein>
    <recommendedName>
        <fullName evidence="4">HTH araC/xylS-type domain-containing protein</fullName>
    </recommendedName>
</protein>
<keyword evidence="6" id="KW-1185">Reference proteome</keyword>
<organism evidence="5 6">
    <name type="scientific">Petrimonas mucosa</name>
    <dbReference type="NCBI Taxonomy" id="1642646"/>
    <lineage>
        <taxon>Bacteria</taxon>
        <taxon>Pseudomonadati</taxon>
        <taxon>Bacteroidota</taxon>
        <taxon>Bacteroidia</taxon>
        <taxon>Bacteroidales</taxon>
        <taxon>Dysgonomonadaceae</taxon>
        <taxon>Petrimonas</taxon>
    </lineage>
</organism>
<dbReference type="PANTHER" id="PTHR46796">
    <property type="entry name" value="HTH-TYPE TRANSCRIPTIONAL ACTIVATOR RHAS-RELATED"/>
    <property type="match status" value="1"/>
</dbReference>
<gene>
    <name evidence="5" type="ORF">ING2E5A_2463</name>
</gene>